<dbReference type="EMBL" id="SMLG01000013">
    <property type="protein sequence ID" value="TDE42085.1"/>
    <property type="molecule type" value="Genomic_DNA"/>
</dbReference>
<proteinExistence type="predicted"/>
<keyword evidence="1" id="KW-0472">Membrane</keyword>
<evidence type="ECO:0000313" key="2">
    <source>
        <dbReference type="EMBL" id="TDE42085.1"/>
    </source>
</evidence>
<reference evidence="2 3" key="1">
    <citation type="submission" date="2019-03" db="EMBL/GenBank/DDBJ databases">
        <title>Novel species of Flavobacterium.</title>
        <authorList>
            <person name="Liu Q."/>
            <person name="Xin Y.-H."/>
        </authorList>
    </citation>
    <scope>NUCLEOTIDE SEQUENCE [LARGE SCALE GENOMIC DNA]</scope>
    <source>
        <strain evidence="2 3">LB3P52</strain>
    </source>
</reference>
<keyword evidence="1" id="KW-0812">Transmembrane</keyword>
<accession>A0A4R5F391</accession>
<dbReference type="Proteomes" id="UP000294814">
    <property type="component" value="Unassembled WGS sequence"/>
</dbReference>
<evidence type="ECO:0000256" key="1">
    <source>
        <dbReference type="SAM" id="Phobius"/>
    </source>
</evidence>
<organism evidence="2 3">
    <name type="scientific">Flavobacterium rhamnosiphilum</name>
    <dbReference type="NCBI Taxonomy" id="2541724"/>
    <lineage>
        <taxon>Bacteria</taxon>
        <taxon>Pseudomonadati</taxon>
        <taxon>Bacteroidota</taxon>
        <taxon>Flavobacteriia</taxon>
        <taxon>Flavobacteriales</taxon>
        <taxon>Flavobacteriaceae</taxon>
        <taxon>Flavobacterium</taxon>
    </lineage>
</organism>
<gene>
    <name evidence="2" type="ORF">E0I26_14375</name>
</gene>
<dbReference type="RefSeq" id="WP_131917136.1">
    <property type="nucleotide sequence ID" value="NZ_SMLG01000013.1"/>
</dbReference>
<dbReference type="OrthoDB" id="799046at2"/>
<feature type="transmembrane region" description="Helical" evidence="1">
    <location>
        <begin position="230"/>
        <end position="250"/>
    </location>
</feature>
<dbReference type="AlphaFoldDB" id="A0A4R5F391"/>
<evidence type="ECO:0000313" key="3">
    <source>
        <dbReference type="Proteomes" id="UP000294814"/>
    </source>
</evidence>
<feature type="transmembrane region" description="Helical" evidence="1">
    <location>
        <begin position="159"/>
        <end position="181"/>
    </location>
</feature>
<protein>
    <submittedName>
        <fullName evidence="2">Uncharacterized protein</fullName>
    </submittedName>
</protein>
<keyword evidence="1" id="KW-1133">Transmembrane helix</keyword>
<comment type="caution">
    <text evidence="2">The sequence shown here is derived from an EMBL/GenBank/DDBJ whole genome shotgun (WGS) entry which is preliminary data.</text>
</comment>
<sequence>MNALEKYNIKFINKIVDGRVYKIATGGLGYIQSIKSVSALNEYIDMTTTTINGDFSSIEEDPDVSSSYEVAFLTPNGVEVMDRDVENVIDVIPLQDFKEMLVGWRDFLLTPPLNGEYGIERSLKQKEINPDEFDTLIEVAKDKILEHQLTTYPKQNRRVFILWLSLFVAFLLFFLIILPSLNIANGIIPLSIVGAMGISFSGFKSILYYKSWKKDFIEKVGKPKFDLQTYFLISSLPTILFYFLISWNFISGPGYNLYKLGITSKVIKSLLP</sequence>
<feature type="transmembrane region" description="Helical" evidence="1">
    <location>
        <begin position="187"/>
        <end position="209"/>
    </location>
</feature>
<keyword evidence="3" id="KW-1185">Reference proteome</keyword>
<name>A0A4R5F391_9FLAO</name>